<keyword evidence="6" id="KW-0408">Iron</keyword>
<comment type="caution">
    <text evidence="10">The sequence shown here is derived from an EMBL/GenBank/DDBJ whole genome shotgun (WGS) entry which is preliminary data.</text>
</comment>
<dbReference type="SUPFAM" id="SSF56228">
    <property type="entry name" value="Aldehyde ferredoxin oxidoreductase, N-terminal domain"/>
    <property type="match status" value="1"/>
</dbReference>
<dbReference type="EMBL" id="LKHP01000004">
    <property type="protein sequence ID" value="KRQ87244.1"/>
    <property type="molecule type" value="Genomic_DNA"/>
</dbReference>
<name>A0A0R3K1V2_CALMK</name>
<dbReference type="GO" id="GO:0051539">
    <property type="term" value="F:4 iron, 4 sulfur cluster binding"/>
    <property type="evidence" value="ECO:0007669"/>
    <property type="project" value="UniProtKB-KW"/>
</dbReference>
<reference evidence="10 11" key="1">
    <citation type="submission" date="2015-09" db="EMBL/GenBank/DDBJ databases">
        <title>Draft genome sequence of a Caloramator mitchellensis, a moderate thermophile from the Great Artesian Basin of Australia.</title>
        <authorList>
            <person name="Patel B.K."/>
        </authorList>
    </citation>
    <scope>NUCLEOTIDE SEQUENCE [LARGE SCALE GENOMIC DNA]</scope>
    <source>
        <strain evidence="10 11">VF08</strain>
    </source>
</reference>
<dbReference type="GO" id="GO:0016625">
    <property type="term" value="F:oxidoreductase activity, acting on the aldehyde or oxo group of donors, iron-sulfur protein as acceptor"/>
    <property type="evidence" value="ECO:0007669"/>
    <property type="project" value="InterPro"/>
</dbReference>
<dbReference type="InterPro" id="IPR013985">
    <property type="entry name" value="Ald_Fedxn_OxRdtase_dom3"/>
</dbReference>
<keyword evidence="11" id="KW-1185">Reference proteome</keyword>
<dbReference type="STRING" id="908809.ABG79_01047"/>
<dbReference type="InterPro" id="IPR036503">
    <property type="entry name" value="Ald_Fedxn_OxRdtase_N_sf"/>
</dbReference>
<evidence type="ECO:0000256" key="8">
    <source>
        <dbReference type="ARBA" id="ARBA00049934"/>
    </source>
</evidence>
<evidence type="ECO:0000313" key="10">
    <source>
        <dbReference type="EMBL" id="KRQ87244.1"/>
    </source>
</evidence>
<evidence type="ECO:0000256" key="3">
    <source>
        <dbReference type="ARBA" id="ARBA00022485"/>
    </source>
</evidence>
<keyword evidence="3" id="KW-0004">4Fe-4S</keyword>
<evidence type="ECO:0000256" key="6">
    <source>
        <dbReference type="ARBA" id="ARBA00023004"/>
    </source>
</evidence>
<dbReference type="InterPro" id="IPR051919">
    <property type="entry name" value="W-dependent_AOR"/>
</dbReference>
<dbReference type="InterPro" id="IPR013983">
    <property type="entry name" value="Ald_Fedxn_OxRdtase_N"/>
</dbReference>
<keyword evidence="4" id="KW-0479">Metal-binding</keyword>
<dbReference type="InterPro" id="IPR013984">
    <property type="entry name" value="Ald_Fedxn_OxRdtase_dom2"/>
</dbReference>
<gene>
    <name evidence="10" type="primary">ydhV_1</name>
    <name evidence="10" type="ORF">ABG79_01047</name>
</gene>
<proteinExistence type="inferred from homology"/>
<evidence type="ECO:0000256" key="1">
    <source>
        <dbReference type="ARBA" id="ARBA00001966"/>
    </source>
</evidence>
<keyword evidence="7" id="KW-0411">Iron-sulfur</keyword>
<keyword evidence="5 10" id="KW-0560">Oxidoreductase</keyword>
<accession>A0A0R3K1V2</accession>
<comment type="cofactor">
    <cofactor evidence="1">
        <name>[4Fe-4S] cluster</name>
        <dbReference type="ChEBI" id="CHEBI:49883"/>
    </cofactor>
</comment>
<dbReference type="PATRIC" id="fig|908809.3.peg.1054"/>
<dbReference type="Gene3D" id="3.60.9.10">
    <property type="entry name" value="Aldehyde ferredoxin oxidoreductase, N-terminal domain"/>
    <property type="match status" value="1"/>
</dbReference>
<dbReference type="Proteomes" id="UP000052015">
    <property type="component" value="Unassembled WGS sequence"/>
</dbReference>
<dbReference type="Pfam" id="PF01314">
    <property type="entry name" value="AFOR_C"/>
    <property type="match status" value="1"/>
</dbReference>
<dbReference type="EC" id="1.-.-.-" evidence="10"/>
<comment type="cofactor">
    <cofactor evidence="8">
        <name>tungstopterin</name>
        <dbReference type="ChEBI" id="CHEBI:30402"/>
    </cofactor>
</comment>
<evidence type="ECO:0000256" key="2">
    <source>
        <dbReference type="ARBA" id="ARBA00011032"/>
    </source>
</evidence>
<dbReference type="InterPro" id="IPR036021">
    <property type="entry name" value="Tungsten_al_ferr_oxy-like_C"/>
</dbReference>
<dbReference type="SMART" id="SM00790">
    <property type="entry name" value="AFOR_N"/>
    <property type="match status" value="1"/>
</dbReference>
<organism evidence="10 11">
    <name type="scientific">Caloramator mitchellensis</name>
    <dbReference type="NCBI Taxonomy" id="908809"/>
    <lineage>
        <taxon>Bacteria</taxon>
        <taxon>Bacillati</taxon>
        <taxon>Bacillota</taxon>
        <taxon>Clostridia</taxon>
        <taxon>Eubacteriales</taxon>
        <taxon>Clostridiaceae</taxon>
        <taxon>Caloramator</taxon>
    </lineage>
</organism>
<dbReference type="PANTHER" id="PTHR30038">
    <property type="entry name" value="ALDEHYDE FERREDOXIN OXIDOREDUCTASE"/>
    <property type="match status" value="1"/>
</dbReference>
<dbReference type="AlphaFoldDB" id="A0A0R3K1V2"/>
<dbReference type="Gene3D" id="1.10.599.10">
    <property type="entry name" value="Aldehyde Ferredoxin Oxidoreductase Protein, subunit A, domain 3"/>
    <property type="match status" value="1"/>
</dbReference>
<dbReference type="PANTHER" id="PTHR30038:SF8">
    <property type="entry name" value="ALDEHYDE FERREDOXIN OXIDOREDUCTASE"/>
    <property type="match status" value="1"/>
</dbReference>
<dbReference type="GO" id="GO:0046872">
    <property type="term" value="F:metal ion binding"/>
    <property type="evidence" value="ECO:0007669"/>
    <property type="project" value="UniProtKB-KW"/>
</dbReference>
<dbReference type="SUPFAM" id="SSF48310">
    <property type="entry name" value="Aldehyde ferredoxin oxidoreductase, C-terminal domains"/>
    <property type="match status" value="1"/>
</dbReference>
<sequence>MLNKDFINVLYIDMTNEQYRFEERKDLLKFIGGTGVAAKLLEENIKPELDPLAPEQPIIFANGPLSFVMPVCTKVVATFYSPHTREYGESHAGGRLAMAMRFNNIDAIVITGKAKHPEYLVIDDKVLFKDARAMWGLSVEDTGKILRQHTSGSGIRSSMRIGRAGENFVTYAGVNVDTYRHFGRLGLGAVFGSKHLKGIVIVGDESVKIPKENMKKYREVYDSIYDTVIKTDVMEKYHAVGTAINVLPLNEMNSLPSLNLQTTRYEHAEAISGENFAKEVLVRKVACSGCPIGCIHIGQFRREFDDGYEYETVNVSYDHELVFALGSFVGLKEPEEVLQLIDVVEREGLDAISTGIALGWATEAYKRGYITIDDTLMPFEFGVLPNYMAAVHYIATGKNEFYKALGRGVEFAAKKYGGEEFACHLGGNEMPGYHTGYGSVVGFAVGSRHSHLDNAGYSIDQGKVKEEEVVKKIFDEELERNILTSLVICLFARKVYNREVIIKALDAVGMQMDYKQLSNIAREILRTKYRIKAKLGYSLNKIKIPKRFFKTITLNGRLDEDKANQMIKEYIRVIEDLMKE</sequence>
<dbReference type="InterPro" id="IPR001203">
    <property type="entry name" value="OxRdtase_Ald_Fedxn_C"/>
</dbReference>
<comment type="similarity">
    <text evidence="2">Belongs to the AOR/FOR family.</text>
</comment>
<dbReference type="Pfam" id="PF02730">
    <property type="entry name" value="AFOR_N"/>
    <property type="match status" value="1"/>
</dbReference>
<evidence type="ECO:0000313" key="11">
    <source>
        <dbReference type="Proteomes" id="UP000052015"/>
    </source>
</evidence>
<dbReference type="OrthoDB" id="9763894at2"/>
<evidence type="ECO:0000256" key="7">
    <source>
        <dbReference type="ARBA" id="ARBA00023014"/>
    </source>
</evidence>
<evidence type="ECO:0000259" key="9">
    <source>
        <dbReference type="SMART" id="SM00790"/>
    </source>
</evidence>
<evidence type="ECO:0000256" key="5">
    <source>
        <dbReference type="ARBA" id="ARBA00023002"/>
    </source>
</evidence>
<feature type="domain" description="Aldehyde ferredoxin oxidoreductase N-terminal" evidence="9">
    <location>
        <begin position="7"/>
        <end position="205"/>
    </location>
</feature>
<dbReference type="Gene3D" id="1.10.569.10">
    <property type="entry name" value="Aldehyde Ferredoxin Oxidoreductase Protein, subunit A, domain 2"/>
    <property type="match status" value="1"/>
</dbReference>
<dbReference type="GO" id="GO:0009055">
    <property type="term" value="F:electron transfer activity"/>
    <property type="evidence" value="ECO:0007669"/>
    <property type="project" value="InterPro"/>
</dbReference>
<dbReference type="RefSeq" id="WP_057977825.1">
    <property type="nucleotide sequence ID" value="NZ_LKHP01000004.1"/>
</dbReference>
<protein>
    <submittedName>
        <fullName evidence="10">Putative oxidoreductase YdhV</fullName>
        <ecNumber evidence="10">1.-.-.-</ecNumber>
    </submittedName>
</protein>
<evidence type="ECO:0000256" key="4">
    <source>
        <dbReference type="ARBA" id="ARBA00022723"/>
    </source>
</evidence>